<proteinExistence type="predicted"/>
<evidence type="ECO:0000313" key="2">
    <source>
        <dbReference type="Proteomes" id="UP000051863"/>
    </source>
</evidence>
<dbReference type="EMBL" id="LDJJ01000010">
    <property type="protein sequence ID" value="KRG70762.1"/>
    <property type="molecule type" value="Genomic_DNA"/>
</dbReference>
<dbReference type="PATRIC" id="fig|405446.3.peg.65"/>
<dbReference type="Proteomes" id="UP000051863">
    <property type="component" value="Unassembled WGS sequence"/>
</dbReference>
<evidence type="ECO:0000313" key="1">
    <source>
        <dbReference type="EMBL" id="KRG70762.1"/>
    </source>
</evidence>
<comment type="caution">
    <text evidence="1">The sequence shown here is derived from an EMBL/GenBank/DDBJ whole genome shotgun (WGS) entry which is preliminary data.</text>
</comment>
<reference evidence="1 2" key="1">
    <citation type="submission" date="2015-05" db="EMBL/GenBank/DDBJ databases">
        <title>Genome sequencing and analysis of members of genus Stenotrophomonas.</title>
        <authorList>
            <person name="Patil P.P."/>
            <person name="Midha S."/>
            <person name="Patil P.B."/>
        </authorList>
    </citation>
    <scope>NUCLEOTIDE SEQUENCE [LARGE SCALE GENOMIC DNA]</scope>
    <source>
        <strain evidence="1 2">DSM 18941</strain>
    </source>
</reference>
<organism evidence="1 2">
    <name type="scientific">Stenotrophomonas terrae</name>
    <dbReference type="NCBI Taxonomy" id="405446"/>
    <lineage>
        <taxon>Bacteria</taxon>
        <taxon>Pseudomonadati</taxon>
        <taxon>Pseudomonadota</taxon>
        <taxon>Gammaproteobacteria</taxon>
        <taxon>Lysobacterales</taxon>
        <taxon>Lysobacteraceae</taxon>
        <taxon>Stenotrophomonas</taxon>
    </lineage>
</organism>
<sequence>MPDASLLPAQLAGQPLQCLHCGSLPALAQCLHNARYPAPTWVLIENSATDDTQWALHGRTVCNALDALPAPYIEIASNDADTLETHLHPHHAATAVVVCSTGTDEARRLSLAITTRLLSNGQGA</sequence>
<protein>
    <submittedName>
        <fullName evidence="1">Uncharacterized protein</fullName>
    </submittedName>
</protein>
<name>A0A0R0CWJ0_9GAMM</name>
<dbReference type="AlphaFoldDB" id="A0A0R0CWJ0"/>
<gene>
    <name evidence="1" type="ORF">ABB27_04195</name>
</gene>
<accession>A0A0R0CWJ0</accession>
<keyword evidence="2" id="KW-1185">Reference proteome</keyword>